<proteinExistence type="predicted"/>
<gene>
    <name evidence="1" type="ORF">Tcan_04620</name>
</gene>
<organism evidence="1 2">
    <name type="scientific">Toxocara canis</name>
    <name type="common">Canine roundworm</name>
    <dbReference type="NCBI Taxonomy" id="6265"/>
    <lineage>
        <taxon>Eukaryota</taxon>
        <taxon>Metazoa</taxon>
        <taxon>Ecdysozoa</taxon>
        <taxon>Nematoda</taxon>
        <taxon>Chromadorea</taxon>
        <taxon>Rhabditida</taxon>
        <taxon>Spirurina</taxon>
        <taxon>Ascaridomorpha</taxon>
        <taxon>Ascaridoidea</taxon>
        <taxon>Toxocaridae</taxon>
        <taxon>Toxocara</taxon>
    </lineage>
</organism>
<reference evidence="1 2" key="1">
    <citation type="submission" date="2014-11" db="EMBL/GenBank/DDBJ databases">
        <title>Genetic blueprint of the zoonotic pathogen Toxocara canis.</title>
        <authorList>
            <person name="Zhu X.-Q."/>
            <person name="Korhonen P.K."/>
            <person name="Cai H."/>
            <person name="Young N.D."/>
            <person name="Nejsum P."/>
            <person name="von Samson-Himmelstjerna G."/>
            <person name="Boag P.R."/>
            <person name="Tan P."/>
            <person name="Li Q."/>
            <person name="Min J."/>
            <person name="Yang Y."/>
            <person name="Wang X."/>
            <person name="Fang X."/>
            <person name="Hall R.S."/>
            <person name="Hofmann A."/>
            <person name="Sternberg P.W."/>
            <person name="Jex A.R."/>
            <person name="Gasser R.B."/>
        </authorList>
    </citation>
    <scope>NUCLEOTIDE SEQUENCE [LARGE SCALE GENOMIC DNA]</scope>
    <source>
        <strain evidence="1">PN_DK_2014</strain>
    </source>
</reference>
<protein>
    <submittedName>
        <fullName evidence="1">Uncharacterized protein</fullName>
    </submittedName>
</protein>
<name>A0A0B2VG97_TOXCA</name>
<dbReference type="Proteomes" id="UP000031036">
    <property type="component" value="Unassembled WGS sequence"/>
</dbReference>
<accession>A0A0B2VG97</accession>
<evidence type="ECO:0000313" key="2">
    <source>
        <dbReference type="Proteomes" id="UP000031036"/>
    </source>
</evidence>
<keyword evidence="2" id="KW-1185">Reference proteome</keyword>
<dbReference type="AlphaFoldDB" id="A0A0B2VG97"/>
<comment type="caution">
    <text evidence="1">The sequence shown here is derived from an EMBL/GenBank/DDBJ whole genome shotgun (WGS) entry which is preliminary data.</text>
</comment>
<sequence length="104" mass="11897">MNVEAALLNGFKMASRTKFAHTFLLHLLLLVVVIIAQMAIAESYVLSNAREPNEILELPQLAQDEWPIKRSEPWMTLFTSDFLREAEEHSPAQSYRGLRGKRSI</sequence>
<evidence type="ECO:0000313" key="1">
    <source>
        <dbReference type="EMBL" id="KHN82551.1"/>
    </source>
</evidence>
<dbReference type="EMBL" id="JPKZ01001337">
    <property type="protein sequence ID" value="KHN82551.1"/>
    <property type="molecule type" value="Genomic_DNA"/>
</dbReference>